<evidence type="ECO:0000313" key="2">
    <source>
        <dbReference type="Proteomes" id="UP000004038"/>
    </source>
</evidence>
<dbReference type="EMBL" id="AGVV01000083">
    <property type="protein sequence ID" value="EHK74566.1"/>
    <property type="molecule type" value="Genomic_DNA"/>
</dbReference>
<reference evidence="1 2" key="1">
    <citation type="journal article" date="2012" name="J. Bacteriol.">
        <title>Draft Genome Sequence of Sinorhizobium meliloti CCNWSX0020, a Nitrogen-Fixing Symbiont with Copper Tolerance Capability Isolated from Lead-Zinc Mine Tailings.</title>
        <authorList>
            <person name="Li Z."/>
            <person name="Ma Z."/>
            <person name="Hao X."/>
            <person name="Wei G."/>
        </authorList>
    </citation>
    <scope>NUCLEOTIDE SEQUENCE [LARGE SCALE GENOMIC DNA]</scope>
    <source>
        <strain evidence="1 2">CCNWSX0020</strain>
    </source>
</reference>
<accession>H0G7X5</accession>
<gene>
    <name evidence="1" type="ORF">SM0020_28050</name>
</gene>
<organism evidence="1 2">
    <name type="scientific">Sinorhizobium meliloti CCNWSX0020</name>
    <dbReference type="NCBI Taxonomy" id="1107881"/>
    <lineage>
        <taxon>Bacteria</taxon>
        <taxon>Pseudomonadati</taxon>
        <taxon>Pseudomonadota</taxon>
        <taxon>Alphaproteobacteria</taxon>
        <taxon>Hyphomicrobiales</taxon>
        <taxon>Rhizobiaceae</taxon>
        <taxon>Sinorhizobium/Ensifer group</taxon>
        <taxon>Sinorhizobium</taxon>
    </lineage>
</organism>
<dbReference type="Proteomes" id="UP000004038">
    <property type="component" value="Unassembled WGS sequence"/>
</dbReference>
<dbReference type="AlphaFoldDB" id="H0G7X5"/>
<protein>
    <submittedName>
        <fullName evidence="1">Uncharacterized protein</fullName>
    </submittedName>
</protein>
<proteinExistence type="predicted"/>
<evidence type="ECO:0000313" key="1">
    <source>
        <dbReference type="EMBL" id="EHK74566.1"/>
    </source>
</evidence>
<sequence>MQQSKCYSDLCASDKTLQSLLTLISVRVTEIQQRCVCGAGKCSFSPRTWSDWIPVTSTGMRRSSRGGYPGSQQTLEAALASADRLDQASALA</sequence>
<name>H0G7X5_RHIML</name>